<name>F8QDX4_SERL3</name>
<reference evidence="2" key="1">
    <citation type="journal article" date="2011" name="Science">
        <title>The plant cell wall-decomposing machinery underlies the functional diversity of forest fungi.</title>
        <authorList>
            <person name="Eastwood D.C."/>
            <person name="Floudas D."/>
            <person name="Binder M."/>
            <person name="Majcherczyk A."/>
            <person name="Schneider P."/>
            <person name="Aerts A."/>
            <person name="Asiegbu F.O."/>
            <person name="Baker S.E."/>
            <person name="Barry K."/>
            <person name="Bendiksby M."/>
            <person name="Blumentritt M."/>
            <person name="Coutinho P.M."/>
            <person name="Cullen D."/>
            <person name="de Vries R.P."/>
            <person name="Gathman A."/>
            <person name="Goodell B."/>
            <person name="Henrissat B."/>
            <person name="Ihrmark K."/>
            <person name="Kauserud H."/>
            <person name="Kohler A."/>
            <person name="LaButti K."/>
            <person name="Lapidus A."/>
            <person name="Lavin J.L."/>
            <person name="Lee Y.-H."/>
            <person name="Lindquist E."/>
            <person name="Lilly W."/>
            <person name="Lucas S."/>
            <person name="Morin E."/>
            <person name="Murat C."/>
            <person name="Oguiza J.A."/>
            <person name="Park J."/>
            <person name="Pisabarro A.G."/>
            <person name="Riley R."/>
            <person name="Rosling A."/>
            <person name="Salamov A."/>
            <person name="Schmidt O."/>
            <person name="Schmutz J."/>
            <person name="Skrede I."/>
            <person name="Stenlid J."/>
            <person name="Wiebenga A."/>
            <person name="Xie X."/>
            <person name="Kuees U."/>
            <person name="Hibbett D.S."/>
            <person name="Hoffmeister D."/>
            <person name="Hoegberg N."/>
            <person name="Martin F."/>
            <person name="Grigoriev I.V."/>
            <person name="Watkinson S.C."/>
        </authorList>
    </citation>
    <scope>NUCLEOTIDE SEQUENCE [LARGE SCALE GENOMIC DNA]</scope>
    <source>
        <strain evidence="2">strain S7.3</strain>
    </source>
</reference>
<gene>
    <name evidence="1" type="ORF">SERLA73DRAFT_63972</name>
</gene>
<dbReference type="Proteomes" id="UP000008063">
    <property type="component" value="Unassembled WGS sequence"/>
</dbReference>
<dbReference type="AlphaFoldDB" id="F8QDX4"/>
<dbReference type="HOGENOM" id="CLU_002498_5_0_1"/>
<proteinExistence type="predicted"/>
<evidence type="ECO:0000313" key="1">
    <source>
        <dbReference type="EMBL" id="EGN93349.1"/>
    </source>
</evidence>
<dbReference type="EMBL" id="GL945492">
    <property type="protein sequence ID" value="EGN93349.1"/>
    <property type="molecule type" value="Genomic_DNA"/>
</dbReference>
<dbReference type="OrthoDB" id="3183767at2759"/>
<sequence length="115" mass="13205">MILVNTDSTTTDGDTSTLHPFCYAQVLGIFHLNMVYVGPGMLDYNTRRMEVLWVRWLKLKEGEDSGWLINQLDQVYFPLMAKEDAFVFLDPKDVIRSSHLIPAFLDGKVHAFTHT</sequence>
<accession>F8QDX4</accession>
<dbReference type="InParanoid" id="F8QDX4"/>
<evidence type="ECO:0000313" key="2">
    <source>
        <dbReference type="Proteomes" id="UP000008063"/>
    </source>
</evidence>
<protein>
    <submittedName>
        <fullName evidence="1">Uncharacterized protein</fullName>
    </submittedName>
</protein>
<keyword evidence="2" id="KW-1185">Reference proteome</keyword>
<organism evidence="2">
    <name type="scientific">Serpula lacrymans var. lacrymans (strain S7.3)</name>
    <name type="common">Dry rot fungus</name>
    <dbReference type="NCBI Taxonomy" id="936435"/>
    <lineage>
        <taxon>Eukaryota</taxon>
        <taxon>Fungi</taxon>
        <taxon>Dikarya</taxon>
        <taxon>Basidiomycota</taxon>
        <taxon>Agaricomycotina</taxon>
        <taxon>Agaricomycetes</taxon>
        <taxon>Agaricomycetidae</taxon>
        <taxon>Boletales</taxon>
        <taxon>Coniophorineae</taxon>
        <taxon>Serpulaceae</taxon>
        <taxon>Serpula</taxon>
    </lineage>
</organism>
<dbReference type="STRING" id="936435.F8QDX4"/>